<name>A0A5E4NNM3_9HEMI</name>
<dbReference type="OrthoDB" id="6626948at2759"/>
<proteinExistence type="predicted"/>
<dbReference type="EMBL" id="CABPRJ010002374">
    <property type="protein sequence ID" value="VVC43971.1"/>
    <property type="molecule type" value="Genomic_DNA"/>
</dbReference>
<evidence type="ECO:0000313" key="2">
    <source>
        <dbReference type="Proteomes" id="UP000325440"/>
    </source>
</evidence>
<evidence type="ECO:0000313" key="1">
    <source>
        <dbReference type="EMBL" id="VVC43971.1"/>
    </source>
</evidence>
<dbReference type="Proteomes" id="UP000325440">
    <property type="component" value="Unassembled WGS sequence"/>
</dbReference>
<keyword evidence="2" id="KW-1185">Reference proteome</keyword>
<reference evidence="1 2" key="1">
    <citation type="submission" date="2019-08" db="EMBL/GenBank/DDBJ databases">
        <authorList>
            <person name="Alioto T."/>
            <person name="Alioto T."/>
            <person name="Gomez Garrido J."/>
        </authorList>
    </citation>
    <scope>NUCLEOTIDE SEQUENCE [LARGE SCALE GENOMIC DNA]</scope>
</reference>
<dbReference type="AlphaFoldDB" id="A0A5E4NNM3"/>
<accession>A0A5E4NNM3</accession>
<organism evidence="1 2">
    <name type="scientific">Cinara cedri</name>
    <dbReference type="NCBI Taxonomy" id="506608"/>
    <lineage>
        <taxon>Eukaryota</taxon>
        <taxon>Metazoa</taxon>
        <taxon>Ecdysozoa</taxon>
        <taxon>Arthropoda</taxon>
        <taxon>Hexapoda</taxon>
        <taxon>Insecta</taxon>
        <taxon>Pterygota</taxon>
        <taxon>Neoptera</taxon>
        <taxon>Paraneoptera</taxon>
        <taxon>Hemiptera</taxon>
        <taxon>Sternorrhyncha</taxon>
        <taxon>Aphidomorpha</taxon>
        <taxon>Aphidoidea</taxon>
        <taxon>Aphididae</taxon>
        <taxon>Lachninae</taxon>
        <taxon>Cinara</taxon>
    </lineage>
</organism>
<gene>
    <name evidence="1" type="ORF">CINCED_3A022195</name>
</gene>
<protein>
    <submittedName>
        <fullName evidence="1">Uncharacterized protein</fullName>
    </submittedName>
</protein>
<sequence length="190" mass="22502">MEDVEVFGIMCDEARCYNQEQMALCNQNAESLYHYILWYLKKCKLSSKPQIVAQSYDGCKRKRQEPHNLKHFDTTTTTSAEQNINDTIESIEDYFRKNAFFPVFDAILINLEKRFSTENLQMATAVDQFFQLKFEESLFFVDHYKDLMNVSKDVLQSPMYYSHIATNIGWNKFFGRKVVYQEKKAVIYII</sequence>